<keyword evidence="3" id="KW-1185">Reference proteome</keyword>
<accession>A0A9P7MAU9</accession>
<evidence type="ECO:0000313" key="3">
    <source>
        <dbReference type="Proteomes" id="UP000706124"/>
    </source>
</evidence>
<comment type="caution">
    <text evidence="2">The sequence shown here is derived from an EMBL/GenBank/DDBJ whole genome shotgun (WGS) entry which is preliminary data.</text>
</comment>
<reference evidence="2 3" key="1">
    <citation type="journal article" date="2020" name="bioRxiv">
        <title>Whole genome comparisons of ergot fungi reveals the divergence and evolution of species within the genus Claviceps are the result of varying mechanisms driving genome evolution and host range expansion.</title>
        <authorList>
            <person name="Wyka S.A."/>
            <person name="Mondo S.J."/>
            <person name="Liu M."/>
            <person name="Dettman J."/>
            <person name="Nalam V."/>
            <person name="Broders K.D."/>
        </authorList>
    </citation>
    <scope>NUCLEOTIDE SEQUENCE [LARGE SCALE GENOMIC DNA]</scope>
    <source>
        <strain evidence="2 3">CCC 1485</strain>
    </source>
</reference>
<feature type="signal peptide" evidence="1">
    <location>
        <begin position="1"/>
        <end position="21"/>
    </location>
</feature>
<gene>
    <name evidence="2" type="ORF">E4U60_002977</name>
</gene>
<dbReference type="OrthoDB" id="4947536at2759"/>
<keyword evidence="1" id="KW-0732">Signal</keyword>
<dbReference type="EMBL" id="SRPO01000242">
    <property type="protein sequence ID" value="KAG5935783.1"/>
    <property type="molecule type" value="Genomic_DNA"/>
</dbReference>
<protein>
    <submittedName>
        <fullName evidence="2">Uncharacterized protein</fullName>
    </submittedName>
</protein>
<evidence type="ECO:0000256" key="1">
    <source>
        <dbReference type="SAM" id="SignalP"/>
    </source>
</evidence>
<sequence length="84" mass="9586">MVKFLSVIIATLAAISPVVQAFDCKPGRNYCGSALKRNGWSDKRLQDKSLYHCDAKDKVTEKQFCSYYCLERKPSKNDICTYPE</sequence>
<proteinExistence type="predicted"/>
<dbReference type="AlphaFoldDB" id="A0A9P7MAU9"/>
<organism evidence="2 3">
    <name type="scientific">Claviceps pazoutovae</name>
    <dbReference type="NCBI Taxonomy" id="1649127"/>
    <lineage>
        <taxon>Eukaryota</taxon>
        <taxon>Fungi</taxon>
        <taxon>Dikarya</taxon>
        <taxon>Ascomycota</taxon>
        <taxon>Pezizomycotina</taxon>
        <taxon>Sordariomycetes</taxon>
        <taxon>Hypocreomycetidae</taxon>
        <taxon>Hypocreales</taxon>
        <taxon>Clavicipitaceae</taxon>
        <taxon>Claviceps</taxon>
    </lineage>
</organism>
<feature type="chain" id="PRO_5040312144" evidence="1">
    <location>
        <begin position="22"/>
        <end position="84"/>
    </location>
</feature>
<evidence type="ECO:0000313" key="2">
    <source>
        <dbReference type="EMBL" id="KAG5935783.1"/>
    </source>
</evidence>
<name>A0A9P7MAU9_9HYPO</name>
<dbReference type="Proteomes" id="UP000706124">
    <property type="component" value="Unassembled WGS sequence"/>
</dbReference>